<gene>
    <name evidence="2" type="ORF">PU1002_01405</name>
</gene>
<comment type="caution">
    <text evidence="2">The sequence shown here is derived from an EMBL/GenBank/DDBJ whole genome shotgun (WGS) entry which is preliminary data.</text>
</comment>
<feature type="domain" description="Transglycosylase SLT" evidence="1">
    <location>
        <begin position="26"/>
        <end position="325"/>
    </location>
</feature>
<dbReference type="PANTHER" id="PTHR30163">
    <property type="entry name" value="MEMBRANE-BOUND LYTIC MUREIN TRANSGLYCOSYLASE B"/>
    <property type="match status" value="1"/>
</dbReference>
<dbReference type="Pfam" id="PF13406">
    <property type="entry name" value="SLT_2"/>
    <property type="match status" value="1"/>
</dbReference>
<dbReference type="InterPro" id="IPR043426">
    <property type="entry name" value="MltB-like"/>
</dbReference>
<protein>
    <submittedName>
        <fullName evidence="2">Membrane-bound lytic transglycolase-related protein</fullName>
    </submittedName>
</protein>
<proteinExistence type="predicted"/>
<dbReference type="SUPFAM" id="SSF53955">
    <property type="entry name" value="Lysozyme-like"/>
    <property type="match status" value="1"/>
</dbReference>
<evidence type="ECO:0000259" key="1">
    <source>
        <dbReference type="Pfam" id="PF13406"/>
    </source>
</evidence>
<evidence type="ECO:0000313" key="3">
    <source>
        <dbReference type="Proteomes" id="UP000005306"/>
    </source>
</evidence>
<evidence type="ECO:0000313" key="2">
    <source>
        <dbReference type="EMBL" id="EAS84337.1"/>
    </source>
</evidence>
<dbReference type="InterPro" id="IPR031304">
    <property type="entry name" value="SLT_2"/>
</dbReference>
<reference evidence="2 3" key="1">
    <citation type="submission" date="2006-04" db="EMBL/GenBank/DDBJ databases">
        <authorList>
            <person name="Giovannoni S.J."/>
            <person name="Cho J.-C."/>
            <person name="Ferriera S."/>
            <person name="Johnson J."/>
            <person name="Kravitz S."/>
            <person name="Halpern A."/>
            <person name="Remington K."/>
            <person name="Beeson K."/>
            <person name="Tran B."/>
            <person name="Rogers Y.-H."/>
            <person name="Friedman R."/>
            <person name="Venter J.C."/>
        </authorList>
    </citation>
    <scope>NUCLEOTIDE SEQUENCE [LARGE SCALE GENOMIC DNA]</scope>
    <source>
        <strain evidence="2 3">HTCC1002</strain>
    </source>
</reference>
<name>Q1UZ54_PELU1</name>
<dbReference type="PANTHER" id="PTHR30163:SF8">
    <property type="entry name" value="LYTIC MUREIN TRANSGLYCOSYLASE"/>
    <property type="match status" value="1"/>
</dbReference>
<dbReference type="AlphaFoldDB" id="Q1UZ54"/>
<dbReference type="HOGENOM" id="CLU_035402_0_1_5"/>
<dbReference type="EMBL" id="AAPV01000002">
    <property type="protein sequence ID" value="EAS84337.1"/>
    <property type="molecule type" value="Genomic_DNA"/>
</dbReference>
<dbReference type="Proteomes" id="UP000005306">
    <property type="component" value="Unassembled WGS sequence"/>
</dbReference>
<organism evidence="2 3">
    <name type="scientific">Pelagibacter ubique (strain HTCC1002)</name>
    <dbReference type="NCBI Taxonomy" id="314261"/>
    <lineage>
        <taxon>Bacteria</taxon>
        <taxon>Pseudomonadati</taxon>
        <taxon>Pseudomonadota</taxon>
        <taxon>Alphaproteobacteria</taxon>
        <taxon>Candidatus Pelagibacterales</taxon>
        <taxon>Candidatus Pelagibacteraceae</taxon>
        <taxon>Candidatus Pelagibacter</taxon>
    </lineage>
</organism>
<dbReference type="Gene3D" id="1.10.8.350">
    <property type="entry name" value="Bacterial muramidase"/>
    <property type="match status" value="1"/>
</dbReference>
<accession>Q1UZ54</accession>
<dbReference type="GO" id="GO:0009253">
    <property type="term" value="P:peptidoglycan catabolic process"/>
    <property type="evidence" value="ECO:0007669"/>
    <property type="project" value="TreeGrafter"/>
</dbReference>
<dbReference type="Gene3D" id="1.10.530.10">
    <property type="match status" value="1"/>
</dbReference>
<dbReference type="InterPro" id="IPR023346">
    <property type="entry name" value="Lysozyme-like_dom_sf"/>
</dbReference>
<dbReference type="GO" id="GO:0008933">
    <property type="term" value="F:peptidoglycan lytic transglycosylase activity"/>
    <property type="evidence" value="ECO:0007669"/>
    <property type="project" value="TreeGrafter"/>
</dbReference>
<sequence length="333" mass="38667">MNIIKYFIIIFFTFIHGTLYANEKGFKEWLVNFKAYALEKKISEKTFNLAMSDVVFLPDVIKYDRFQPEFYEDTKTYISKRTSKQKVSAGIKLYELNKDFINSVDNKFSVEKELLLALMGIETNFGTYVGKMDILSSLATLSFDQRRSDFFTKELITILQLIDEGKIDHNILYGSWAGAFGFFQFMPSTIDNYAIDYDKNNIIELKSTKDSFASAANYINKIGWKKNQPCFIKVKLKENIPSNILNTSAKKIHHKIKFKLLKKYIINEDSFNSINENLIASIITPDKDIIPDAQNLDPAYIVFDNYEKILQWNRSLRFSLAVCTLKEKFENAL</sequence>
<dbReference type="RefSeq" id="WP_006996924.1">
    <property type="nucleotide sequence ID" value="NZ_CH724130.1"/>
</dbReference>